<evidence type="ECO:0000313" key="1">
    <source>
        <dbReference type="EMBL" id="KAH7999447.1"/>
    </source>
</evidence>
<evidence type="ECO:0000313" key="2">
    <source>
        <dbReference type="Proteomes" id="UP000827872"/>
    </source>
</evidence>
<dbReference type="EMBL" id="CM037618">
    <property type="protein sequence ID" value="KAH7999447.1"/>
    <property type="molecule type" value="Genomic_DNA"/>
</dbReference>
<name>A0ACB8F316_9SAUR</name>
<sequence>MLKASKLISDLVLSSLLSNYKAYLPEKLQSQLRTQHFFTRKRIRHHVGRSLYRISVLETEGCSLKLKYLMELENLQVAPKQETFLTKAPLAKEATWVIQVSGETGIFLSHSDNEEMEFLTLQEALSFVSLIDGYYRLTRIDVSNPFKTLTKTLKMTSCLHNVYSSFILSRNSMLRNTDLSSRVAPSSLPLPGLPPEKGYTAAPPLRARPRESDPWGLHSRERVWQAKRGLERSPPGKSPVRRRRQARAGFGTPPGAGRRSGEEKGQPQKSRPRPGAARRRRTGVALQRREGGSRFAFQPPEFGNFAAR</sequence>
<comment type="caution">
    <text evidence="1">The sequence shown here is derived from an EMBL/GenBank/DDBJ whole genome shotgun (WGS) entry which is preliminary data.</text>
</comment>
<protein>
    <submittedName>
        <fullName evidence="1">Uncharacterized protein</fullName>
    </submittedName>
</protein>
<proteinExistence type="predicted"/>
<accession>A0ACB8F316</accession>
<gene>
    <name evidence="1" type="ORF">K3G42_010664</name>
</gene>
<reference evidence="1" key="1">
    <citation type="submission" date="2021-08" db="EMBL/GenBank/DDBJ databases">
        <title>The first chromosome-level gecko genome reveals the dynamic sex chromosomes of Neotropical dwarf geckos (Sphaerodactylidae: Sphaerodactylus).</title>
        <authorList>
            <person name="Pinto B.J."/>
            <person name="Keating S.E."/>
            <person name="Gamble T."/>
        </authorList>
    </citation>
    <scope>NUCLEOTIDE SEQUENCE</scope>
    <source>
        <strain evidence="1">TG3544</strain>
    </source>
</reference>
<dbReference type="Proteomes" id="UP000827872">
    <property type="component" value="Linkage Group LG05"/>
</dbReference>
<keyword evidence="2" id="KW-1185">Reference proteome</keyword>
<organism evidence="1 2">
    <name type="scientific">Sphaerodactylus townsendi</name>
    <dbReference type="NCBI Taxonomy" id="933632"/>
    <lineage>
        <taxon>Eukaryota</taxon>
        <taxon>Metazoa</taxon>
        <taxon>Chordata</taxon>
        <taxon>Craniata</taxon>
        <taxon>Vertebrata</taxon>
        <taxon>Euteleostomi</taxon>
        <taxon>Lepidosauria</taxon>
        <taxon>Squamata</taxon>
        <taxon>Bifurcata</taxon>
        <taxon>Gekkota</taxon>
        <taxon>Sphaerodactylidae</taxon>
        <taxon>Sphaerodactylus</taxon>
    </lineage>
</organism>